<name>A0ACB9SL89_HOLOL</name>
<keyword evidence="2" id="KW-1185">Reference proteome</keyword>
<proteinExistence type="predicted"/>
<reference evidence="1" key="1">
    <citation type="submission" date="2022-04" db="EMBL/GenBank/DDBJ databases">
        <title>Chromosome-scale genome assembly of Holotrichia oblita Faldermann.</title>
        <authorList>
            <person name="Rongchong L."/>
        </authorList>
    </citation>
    <scope>NUCLEOTIDE SEQUENCE</scope>
    <source>
        <strain evidence="1">81SQS9</strain>
    </source>
</reference>
<protein>
    <submittedName>
        <fullName evidence="1">Hat family dimerization domaincontaining protein-related</fullName>
    </submittedName>
</protein>
<dbReference type="Proteomes" id="UP001056778">
    <property type="component" value="Chromosome 9"/>
</dbReference>
<evidence type="ECO:0000313" key="1">
    <source>
        <dbReference type="EMBL" id="KAI4455361.1"/>
    </source>
</evidence>
<accession>A0ACB9SL89</accession>
<evidence type="ECO:0000313" key="2">
    <source>
        <dbReference type="Proteomes" id="UP001056778"/>
    </source>
</evidence>
<sequence>MLKAVKFTLDIRSYGDDKVDERKTFMRKVKECELKLTMLIVEHNLPIFLMDHLPKLLASAAPDSEILKTISCARTKVTAIIHNFKEESEANISAILKGTRFSVIIDETTDISVKKCLAILVRYTDIRAEAVRDHIWK</sequence>
<comment type="caution">
    <text evidence="1">The sequence shown here is derived from an EMBL/GenBank/DDBJ whole genome shotgun (WGS) entry which is preliminary data.</text>
</comment>
<organism evidence="1 2">
    <name type="scientific">Holotrichia oblita</name>
    <name type="common">Chafer beetle</name>
    <dbReference type="NCBI Taxonomy" id="644536"/>
    <lineage>
        <taxon>Eukaryota</taxon>
        <taxon>Metazoa</taxon>
        <taxon>Ecdysozoa</taxon>
        <taxon>Arthropoda</taxon>
        <taxon>Hexapoda</taxon>
        <taxon>Insecta</taxon>
        <taxon>Pterygota</taxon>
        <taxon>Neoptera</taxon>
        <taxon>Endopterygota</taxon>
        <taxon>Coleoptera</taxon>
        <taxon>Polyphaga</taxon>
        <taxon>Scarabaeiformia</taxon>
        <taxon>Scarabaeidae</taxon>
        <taxon>Melolonthinae</taxon>
        <taxon>Holotrichia</taxon>
    </lineage>
</organism>
<gene>
    <name evidence="1" type="ORF">MML48_9g00004744</name>
</gene>
<dbReference type="EMBL" id="CM043023">
    <property type="protein sequence ID" value="KAI4455361.1"/>
    <property type="molecule type" value="Genomic_DNA"/>
</dbReference>